<dbReference type="AlphaFoldDB" id="G0MY93"/>
<dbReference type="EMBL" id="GL379820">
    <property type="protein sequence ID" value="EGT47466.1"/>
    <property type="molecule type" value="Genomic_DNA"/>
</dbReference>
<evidence type="ECO:0000256" key="1">
    <source>
        <dbReference type="SAM" id="Coils"/>
    </source>
</evidence>
<dbReference type="Proteomes" id="UP000008068">
    <property type="component" value="Unassembled WGS sequence"/>
</dbReference>
<protein>
    <submittedName>
        <fullName evidence="3">Uncharacterized protein</fullName>
    </submittedName>
</protein>
<keyword evidence="1" id="KW-0175">Coiled coil</keyword>
<dbReference type="InParanoid" id="G0MY93"/>
<reference evidence="4" key="1">
    <citation type="submission" date="2011-07" db="EMBL/GenBank/DDBJ databases">
        <authorList>
            <consortium name="Caenorhabditis brenneri Sequencing and Analysis Consortium"/>
            <person name="Wilson R.K."/>
        </authorList>
    </citation>
    <scope>NUCLEOTIDE SEQUENCE [LARGE SCALE GENOMIC DNA]</scope>
    <source>
        <strain evidence="4">PB2801</strain>
    </source>
</reference>
<evidence type="ECO:0000313" key="4">
    <source>
        <dbReference type="Proteomes" id="UP000008068"/>
    </source>
</evidence>
<evidence type="ECO:0000313" key="3">
    <source>
        <dbReference type="EMBL" id="EGT47466.1"/>
    </source>
</evidence>
<accession>G0MY93</accession>
<feature type="compositionally biased region" description="Basic and acidic residues" evidence="2">
    <location>
        <begin position="140"/>
        <end position="162"/>
    </location>
</feature>
<organism evidence="4">
    <name type="scientific">Caenorhabditis brenneri</name>
    <name type="common">Nematode worm</name>
    <dbReference type="NCBI Taxonomy" id="135651"/>
    <lineage>
        <taxon>Eukaryota</taxon>
        <taxon>Metazoa</taxon>
        <taxon>Ecdysozoa</taxon>
        <taxon>Nematoda</taxon>
        <taxon>Chromadorea</taxon>
        <taxon>Rhabditida</taxon>
        <taxon>Rhabditina</taxon>
        <taxon>Rhabditomorpha</taxon>
        <taxon>Rhabditoidea</taxon>
        <taxon>Rhabditidae</taxon>
        <taxon>Peloderinae</taxon>
        <taxon>Caenorhabditis</taxon>
    </lineage>
</organism>
<keyword evidence="4" id="KW-1185">Reference proteome</keyword>
<dbReference type="HOGENOM" id="CLU_1636903_0_0_1"/>
<evidence type="ECO:0000256" key="2">
    <source>
        <dbReference type="SAM" id="MobiDB-lite"/>
    </source>
</evidence>
<proteinExistence type="predicted"/>
<feature type="coiled-coil region" evidence="1">
    <location>
        <begin position="46"/>
        <end position="84"/>
    </location>
</feature>
<feature type="region of interest" description="Disordered" evidence="2">
    <location>
        <begin position="85"/>
        <end position="162"/>
    </location>
</feature>
<name>G0MY93_CAEBE</name>
<sequence length="162" mass="18110">MCQRPDPEDISGDNHEEEMVAEQEFRAALQRLIQIRTQILLSEIQQMNLLEEIAILEQQDQDLLRELEAARVAYAAQADVHQDELQQNGLVQDAPNVMEDTNHTTVEEEISNDEAGSSTSRKRACEASPDSSSAKQARVASDDKETSGCDKDNATSDEKQHE</sequence>
<gene>
    <name evidence="3" type="ORF">CAEBREN_05243</name>
</gene>